<dbReference type="RefSeq" id="WP_242513180.1">
    <property type="nucleotide sequence ID" value="NZ_NHSF01000013.1"/>
</dbReference>
<gene>
    <name evidence="1" type="ORF">CCR82_02020</name>
</gene>
<dbReference type="Pfam" id="PF18306">
    <property type="entry name" value="LDcluster4"/>
    <property type="match status" value="1"/>
</dbReference>
<dbReference type="SUPFAM" id="SSF102405">
    <property type="entry name" value="MCP/YpsA-like"/>
    <property type="match status" value="1"/>
</dbReference>
<reference evidence="1" key="2">
    <citation type="journal article" date="2020" name="Microorganisms">
        <title>Osmotic Adaptation and Compatible Solute Biosynthesis of Phototrophic Bacteria as Revealed from Genome Analyses.</title>
        <authorList>
            <person name="Imhoff J.F."/>
            <person name="Rahn T."/>
            <person name="Kunzel S."/>
            <person name="Keller A."/>
            <person name="Neulinger S.C."/>
        </authorList>
    </citation>
    <scope>NUCLEOTIDE SEQUENCE</scope>
    <source>
        <strain evidence="1">DSM 4395</strain>
    </source>
</reference>
<sequence length="214" mass="23407">MRNAAEPQSPSYRLAYADSEFLLRDELRGVRLQLELMKPELVQRDLGICSTVVIFGSTRIPEPAAAQASLVEAERAAAQAPEDAGLARALVVAQRVAAKSRYYDEARRLGQIITEVSQTNGHSEFVVVTGGGPGIMEAANRGAQDVGGKSIGLSIVLPREARPNPYVTPDLSFQFHYFAVRKMHFLLRAKAAEEAWDAIQRFYSGADEGCRGRT</sequence>
<accession>A0AAJ0XE16</accession>
<name>A0AAJ0XE16_HALSE</name>
<proteinExistence type="predicted"/>
<keyword evidence="2" id="KW-1185">Reference proteome</keyword>
<evidence type="ECO:0000313" key="2">
    <source>
        <dbReference type="Proteomes" id="UP001296967"/>
    </source>
</evidence>
<dbReference type="AlphaFoldDB" id="A0AAJ0XE16"/>
<evidence type="ECO:0008006" key="3">
    <source>
        <dbReference type="Google" id="ProtNLM"/>
    </source>
</evidence>
<dbReference type="PANTHER" id="PTHR43393:SF3">
    <property type="entry name" value="LYSINE DECARBOXYLASE-LIKE PROTEIN"/>
    <property type="match status" value="1"/>
</dbReference>
<reference evidence="1" key="1">
    <citation type="submission" date="2017-05" db="EMBL/GenBank/DDBJ databases">
        <authorList>
            <person name="Imhoff J.F."/>
            <person name="Rahn T."/>
            <person name="Kuenzel S."/>
            <person name="Neulinger S.C."/>
        </authorList>
    </citation>
    <scope>NUCLEOTIDE SEQUENCE</scope>
    <source>
        <strain evidence="1">DSM 4395</strain>
    </source>
</reference>
<dbReference type="PANTHER" id="PTHR43393">
    <property type="entry name" value="CYTOKININ RIBOSIDE 5'-MONOPHOSPHATE PHOSPHORIBOHYDROLASE"/>
    <property type="match status" value="1"/>
</dbReference>
<evidence type="ECO:0000313" key="1">
    <source>
        <dbReference type="EMBL" id="MBK5929339.1"/>
    </source>
</evidence>
<dbReference type="EMBL" id="NHSF01000013">
    <property type="protein sequence ID" value="MBK5929339.1"/>
    <property type="molecule type" value="Genomic_DNA"/>
</dbReference>
<comment type="caution">
    <text evidence="1">The sequence shown here is derived from an EMBL/GenBank/DDBJ whole genome shotgun (WGS) entry which is preliminary data.</text>
</comment>
<dbReference type="Gene3D" id="3.40.50.450">
    <property type="match status" value="1"/>
</dbReference>
<dbReference type="InterPro" id="IPR052341">
    <property type="entry name" value="LOG_family_nucleotidases"/>
</dbReference>
<organism evidence="1 2">
    <name type="scientific">Halochromatium salexigens</name>
    <name type="common">Chromatium salexigens</name>
    <dbReference type="NCBI Taxonomy" id="49447"/>
    <lineage>
        <taxon>Bacteria</taxon>
        <taxon>Pseudomonadati</taxon>
        <taxon>Pseudomonadota</taxon>
        <taxon>Gammaproteobacteria</taxon>
        <taxon>Chromatiales</taxon>
        <taxon>Chromatiaceae</taxon>
        <taxon>Halochromatium</taxon>
    </lineage>
</organism>
<protein>
    <recommendedName>
        <fullName evidence="3">3-isopropylmalate dehydrogenase</fullName>
    </recommendedName>
</protein>
<dbReference type="Proteomes" id="UP001296967">
    <property type="component" value="Unassembled WGS sequence"/>
</dbReference>
<dbReference type="InterPro" id="IPR041164">
    <property type="entry name" value="LDcluster4"/>
</dbReference>
<dbReference type="GO" id="GO:0005829">
    <property type="term" value="C:cytosol"/>
    <property type="evidence" value="ECO:0007669"/>
    <property type="project" value="TreeGrafter"/>
</dbReference>